<comment type="caution">
    <text evidence="3">The sequence shown here is derived from an EMBL/GenBank/DDBJ whole genome shotgun (WGS) entry which is preliminary data.</text>
</comment>
<dbReference type="EMBL" id="JBHUDI010000011">
    <property type="protein sequence ID" value="MFD1565418.1"/>
    <property type="molecule type" value="Genomic_DNA"/>
</dbReference>
<evidence type="ECO:0000259" key="2">
    <source>
        <dbReference type="Pfam" id="PF13699"/>
    </source>
</evidence>
<keyword evidence="4" id="KW-1185">Reference proteome</keyword>
<gene>
    <name evidence="3" type="ORF">ACFR99_17925</name>
</gene>
<proteinExistence type="predicted"/>
<name>A0ABD6BL13_9EURY</name>
<feature type="region of interest" description="Disordered" evidence="1">
    <location>
        <begin position="80"/>
        <end position="116"/>
    </location>
</feature>
<dbReference type="AlphaFoldDB" id="A0ABD6BL13"/>
<reference evidence="3 4" key="1">
    <citation type="journal article" date="2019" name="Int. J. Syst. Evol. Microbiol.">
        <title>The Global Catalogue of Microorganisms (GCM) 10K type strain sequencing project: providing services to taxonomists for standard genome sequencing and annotation.</title>
        <authorList>
            <consortium name="The Broad Institute Genomics Platform"/>
            <consortium name="The Broad Institute Genome Sequencing Center for Infectious Disease"/>
            <person name="Wu L."/>
            <person name="Ma J."/>
        </authorList>
    </citation>
    <scope>NUCLEOTIDE SEQUENCE [LARGE SCALE GENOMIC DNA]</scope>
    <source>
        <strain evidence="3 4">CGMCC 1.12230</strain>
    </source>
</reference>
<feature type="region of interest" description="Disordered" evidence="1">
    <location>
        <begin position="1"/>
        <end position="21"/>
    </location>
</feature>
<accession>A0ABD6BL13</accession>
<dbReference type="InterPro" id="IPR025295">
    <property type="entry name" value="eCIS_core_dom"/>
</dbReference>
<evidence type="ECO:0000313" key="3">
    <source>
        <dbReference type="EMBL" id="MFD1565418.1"/>
    </source>
</evidence>
<evidence type="ECO:0000256" key="1">
    <source>
        <dbReference type="SAM" id="MobiDB-lite"/>
    </source>
</evidence>
<feature type="compositionally biased region" description="Polar residues" evidence="1">
    <location>
        <begin position="1"/>
        <end position="18"/>
    </location>
</feature>
<feature type="compositionally biased region" description="Basic and acidic residues" evidence="1">
    <location>
        <begin position="100"/>
        <end position="112"/>
    </location>
</feature>
<protein>
    <submittedName>
        <fullName evidence="3">DUF4157 domain-containing protein</fullName>
    </submittedName>
</protein>
<dbReference type="Proteomes" id="UP001597076">
    <property type="component" value="Unassembled WGS sequence"/>
</dbReference>
<evidence type="ECO:0000313" key="4">
    <source>
        <dbReference type="Proteomes" id="UP001597076"/>
    </source>
</evidence>
<dbReference type="RefSeq" id="WP_390290337.1">
    <property type="nucleotide sequence ID" value="NZ_JBHUDI010000011.1"/>
</dbReference>
<dbReference type="Pfam" id="PF13699">
    <property type="entry name" value="eCIS_core"/>
    <property type="match status" value="1"/>
</dbReference>
<feature type="domain" description="eCIS core" evidence="2">
    <location>
        <begin position="131"/>
        <end position="207"/>
    </location>
</feature>
<organism evidence="3 4">
    <name type="scientific">Haloarchaeobius amylolyticus</name>
    <dbReference type="NCBI Taxonomy" id="1198296"/>
    <lineage>
        <taxon>Archaea</taxon>
        <taxon>Methanobacteriati</taxon>
        <taxon>Methanobacteriota</taxon>
        <taxon>Stenosarchaea group</taxon>
        <taxon>Halobacteria</taxon>
        <taxon>Halobacteriales</taxon>
        <taxon>Halorubellaceae</taxon>
        <taxon>Haloarchaeobius</taxon>
    </lineage>
</organism>
<sequence length="408" mass="43479">MSNTRAQSNARPTGTSPTPARAAIEQRYGLELYAPGQEVQIQRLEQACGPAEVQGWVDEGMPVELMGKPVDMDAFRERQAERPAAVPRDIERQNAASVQRSREAQYETDRAGDTSVPASVRDVLSTPGQLLDGGIQRAMEERMGDSFGDVRVHADATAAKACDEINARAFTVGNHIAFNHGEYDPESPEGQHLLAHELAHVRQQTGAAISMMPQKGSGLEIDPDPRLEREAEEAAKQAMADGPVTINRMGTEVHIQRMPEAEQLQTAREEAASRNDGMLLAQTVSRLEERVSSIEEMVTGDDSVMNSVGKALSQGAVGAVGGLLGGVAGTMVSPGLGTIGGTAVGQEMAKGMAGDVTKTLTGQVYDVGSDFVAEKGRQARLFLEQLIEEKVNKALNGSDYGGDSRGLS</sequence>